<dbReference type="InterPro" id="IPR002736">
    <property type="entry name" value="CitG"/>
</dbReference>
<organism evidence="1 2">
    <name type="scientific">Bythopirellula polymerisocia</name>
    <dbReference type="NCBI Taxonomy" id="2528003"/>
    <lineage>
        <taxon>Bacteria</taxon>
        <taxon>Pseudomonadati</taxon>
        <taxon>Planctomycetota</taxon>
        <taxon>Planctomycetia</taxon>
        <taxon>Pirellulales</taxon>
        <taxon>Lacipirellulaceae</taxon>
        <taxon>Bythopirellula</taxon>
    </lineage>
</organism>
<keyword evidence="2" id="KW-1185">Reference proteome</keyword>
<dbReference type="GO" id="GO:0046917">
    <property type="term" value="F:triphosphoribosyl-dephospho-CoA synthase activity"/>
    <property type="evidence" value="ECO:0007669"/>
    <property type="project" value="InterPro"/>
</dbReference>
<dbReference type="RefSeq" id="WP_146453263.1">
    <property type="nucleotide sequence ID" value="NZ_SJPS01000019.1"/>
</dbReference>
<evidence type="ECO:0000313" key="1">
    <source>
        <dbReference type="EMBL" id="TWU17820.1"/>
    </source>
</evidence>
<proteinExistence type="predicted"/>
<name>A0A5C6BZN0_9BACT</name>
<dbReference type="Proteomes" id="UP000318437">
    <property type="component" value="Unassembled WGS sequence"/>
</dbReference>
<dbReference type="OrthoDB" id="8525901at2"/>
<keyword evidence="1" id="KW-0808">Transferase</keyword>
<sequence>MMDLAACATLACIWEATAPKPGNVYRGADFEDVTFADFLTSAAILGKPIASASKVGVGRAVLDCIAAIQNSVGTNTYLGTVLLLGPLAAVKADISLQAGISEVLRALTPADTHCVYESIVLANPGGLGRADTADVNEGTPNITLLEAMKLGADRDMVARQYTNSFEQVFWVADRIAGAGRPLCAAIVAAFLELLADYPDSLITRKCGMEFSRLVSQRAAKVLSLGKPGDESFDEEVAEFDFWLRADGHRRNPGTSADLIAAGLFVLLRENRVEWPVRFY</sequence>
<evidence type="ECO:0000313" key="2">
    <source>
        <dbReference type="Proteomes" id="UP000318437"/>
    </source>
</evidence>
<dbReference type="Gene3D" id="1.10.4200.10">
    <property type="entry name" value="Triphosphoribosyl-dephospho-CoA protein"/>
    <property type="match status" value="1"/>
</dbReference>
<dbReference type="EMBL" id="SJPS01000019">
    <property type="protein sequence ID" value="TWU17820.1"/>
    <property type="molecule type" value="Genomic_DNA"/>
</dbReference>
<dbReference type="PANTHER" id="PTHR42280">
    <property type="entry name" value="CITG FAMILY PROTEIN"/>
    <property type="match status" value="1"/>
</dbReference>
<protein>
    <submittedName>
        <fullName evidence="1">ATP:dephospho-CoA triphosphoribosyl transferase</fullName>
    </submittedName>
</protein>
<gene>
    <name evidence="1" type="ORF">Pla144_50670</name>
</gene>
<dbReference type="Pfam" id="PF01874">
    <property type="entry name" value="CitG"/>
    <property type="match status" value="1"/>
</dbReference>
<dbReference type="PANTHER" id="PTHR42280:SF1">
    <property type="entry name" value="CITG FAMILY PROTEIN"/>
    <property type="match status" value="1"/>
</dbReference>
<comment type="caution">
    <text evidence="1">The sequence shown here is derived from an EMBL/GenBank/DDBJ whole genome shotgun (WGS) entry which is preliminary data.</text>
</comment>
<accession>A0A5C6BZN0</accession>
<reference evidence="1 2" key="1">
    <citation type="submission" date="2019-02" db="EMBL/GenBank/DDBJ databases">
        <title>Deep-cultivation of Planctomycetes and their phenomic and genomic characterization uncovers novel biology.</title>
        <authorList>
            <person name="Wiegand S."/>
            <person name="Jogler M."/>
            <person name="Boedeker C."/>
            <person name="Pinto D."/>
            <person name="Vollmers J."/>
            <person name="Rivas-Marin E."/>
            <person name="Kohn T."/>
            <person name="Peeters S.H."/>
            <person name="Heuer A."/>
            <person name="Rast P."/>
            <person name="Oberbeckmann S."/>
            <person name="Bunk B."/>
            <person name="Jeske O."/>
            <person name="Meyerdierks A."/>
            <person name="Storesund J.E."/>
            <person name="Kallscheuer N."/>
            <person name="Luecker S."/>
            <person name="Lage O.M."/>
            <person name="Pohl T."/>
            <person name="Merkel B.J."/>
            <person name="Hornburger P."/>
            <person name="Mueller R.-W."/>
            <person name="Bruemmer F."/>
            <person name="Labrenz M."/>
            <person name="Spormann A.M."/>
            <person name="Op Den Camp H."/>
            <person name="Overmann J."/>
            <person name="Amann R."/>
            <person name="Jetten M.S.M."/>
            <person name="Mascher T."/>
            <person name="Medema M.H."/>
            <person name="Devos D.P."/>
            <person name="Kaster A.-K."/>
            <person name="Ovreas L."/>
            <person name="Rohde M."/>
            <person name="Galperin M.Y."/>
            <person name="Jogler C."/>
        </authorList>
    </citation>
    <scope>NUCLEOTIDE SEQUENCE [LARGE SCALE GENOMIC DNA]</scope>
    <source>
        <strain evidence="1 2">Pla144</strain>
    </source>
</reference>
<dbReference type="GO" id="GO:0005524">
    <property type="term" value="F:ATP binding"/>
    <property type="evidence" value="ECO:0007669"/>
    <property type="project" value="InterPro"/>
</dbReference>
<dbReference type="AlphaFoldDB" id="A0A5C6BZN0"/>